<dbReference type="EMBL" id="LXQA011002707">
    <property type="protein sequence ID" value="MCI80763.1"/>
    <property type="molecule type" value="Genomic_DNA"/>
</dbReference>
<dbReference type="Proteomes" id="UP000265520">
    <property type="component" value="Unassembled WGS sequence"/>
</dbReference>
<comment type="caution">
    <text evidence="1">The sequence shown here is derived from an EMBL/GenBank/DDBJ whole genome shotgun (WGS) entry which is preliminary data.</text>
</comment>
<dbReference type="AlphaFoldDB" id="A0A392V004"/>
<protein>
    <submittedName>
        <fullName evidence="1">Uncharacterized protein</fullName>
    </submittedName>
</protein>
<feature type="non-terminal residue" evidence="1">
    <location>
        <position position="1"/>
    </location>
</feature>
<accession>A0A392V004</accession>
<evidence type="ECO:0000313" key="2">
    <source>
        <dbReference type="Proteomes" id="UP000265520"/>
    </source>
</evidence>
<sequence>RSEVFVEELTYAVMLNGDEICELDIDGCIEEREGVTVDGTKSS</sequence>
<evidence type="ECO:0000313" key="1">
    <source>
        <dbReference type="EMBL" id="MCI80763.1"/>
    </source>
</evidence>
<name>A0A392V004_9FABA</name>
<keyword evidence="2" id="KW-1185">Reference proteome</keyword>
<reference evidence="1 2" key="1">
    <citation type="journal article" date="2018" name="Front. Plant Sci.">
        <title>Red Clover (Trifolium pratense) and Zigzag Clover (T. medium) - A Picture of Genomic Similarities and Differences.</title>
        <authorList>
            <person name="Dluhosova J."/>
            <person name="Istvanek J."/>
            <person name="Nedelnik J."/>
            <person name="Repkova J."/>
        </authorList>
    </citation>
    <scope>NUCLEOTIDE SEQUENCE [LARGE SCALE GENOMIC DNA]</scope>
    <source>
        <strain evidence="2">cv. 10/8</strain>
        <tissue evidence="1">Leaf</tissue>
    </source>
</reference>
<proteinExistence type="predicted"/>
<organism evidence="1 2">
    <name type="scientific">Trifolium medium</name>
    <dbReference type="NCBI Taxonomy" id="97028"/>
    <lineage>
        <taxon>Eukaryota</taxon>
        <taxon>Viridiplantae</taxon>
        <taxon>Streptophyta</taxon>
        <taxon>Embryophyta</taxon>
        <taxon>Tracheophyta</taxon>
        <taxon>Spermatophyta</taxon>
        <taxon>Magnoliopsida</taxon>
        <taxon>eudicotyledons</taxon>
        <taxon>Gunneridae</taxon>
        <taxon>Pentapetalae</taxon>
        <taxon>rosids</taxon>
        <taxon>fabids</taxon>
        <taxon>Fabales</taxon>
        <taxon>Fabaceae</taxon>
        <taxon>Papilionoideae</taxon>
        <taxon>50 kb inversion clade</taxon>
        <taxon>NPAAA clade</taxon>
        <taxon>Hologalegina</taxon>
        <taxon>IRL clade</taxon>
        <taxon>Trifolieae</taxon>
        <taxon>Trifolium</taxon>
    </lineage>
</organism>